<comment type="caution">
    <text evidence="1">The sequence shown here is derived from an EMBL/GenBank/DDBJ whole genome shotgun (WGS) entry which is preliminary data.</text>
</comment>
<evidence type="ECO:0000313" key="2">
    <source>
        <dbReference type="Proteomes" id="UP000532746"/>
    </source>
</evidence>
<organism evidence="1 2">
    <name type="scientific">Hymenobacter luteus</name>
    <dbReference type="NCBI Taxonomy" id="1411122"/>
    <lineage>
        <taxon>Bacteria</taxon>
        <taxon>Pseudomonadati</taxon>
        <taxon>Bacteroidota</taxon>
        <taxon>Cytophagia</taxon>
        <taxon>Cytophagales</taxon>
        <taxon>Hymenobacteraceae</taxon>
        <taxon>Hymenobacter</taxon>
    </lineage>
</organism>
<reference evidence="1 2" key="1">
    <citation type="submission" date="2020-08" db="EMBL/GenBank/DDBJ databases">
        <title>Genomic Encyclopedia of Type Strains, Phase IV (KMG-IV): sequencing the most valuable type-strain genomes for metagenomic binning, comparative biology and taxonomic classification.</title>
        <authorList>
            <person name="Goeker M."/>
        </authorList>
    </citation>
    <scope>NUCLEOTIDE SEQUENCE [LARGE SCALE GENOMIC DNA]</scope>
    <source>
        <strain evidence="1 2">DSM 26718</strain>
    </source>
</reference>
<keyword evidence="2" id="KW-1185">Reference proteome</keyword>
<evidence type="ECO:0000313" key="1">
    <source>
        <dbReference type="EMBL" id="MBB6061552.1"/>
    </source>
</evidence>
<dbReference type="RefSeq" id="WP_183405615.1">
    <property type="nucleotide sequence ID" value="NZ_JACHGG010000019.1"/>
</dbReference>
<dbReference type="EMBL" id="JACHGG010000019">
    <property type="protein sequence ID" value="MBB6061552.1"/>
    <property type="molecule type" value="Genomic_DNA"/>
</dbReference>
<name>A0A7W9WFA5_9BACT</name>
<gene>
    <name evidence="1" type="ORF">HNQ93_004433</name>
</gene>
<protein>
    <submittedName>
        <fullName evidence="1">Uncharacterized protein</fullName>
    </submittedName>
</protein>
<accession>A0A7W9WFA5</accession>
<dbReference type="AlphaFoldDB" id="A0A7W9WFA5"/>
<proteinExistence type="predicted"/>
<dbReference type="Proteomes" id="UP000532746">
    <property type="component" value="Unassembled WGS sequence"/>
</dbReference>
<sequence length="159" mass="17984">MKSTFGPIAVSKPAKTTQTFMALWCVDSRKLTKLRLWRTGAYTFRVIEYDEPADVLTNYDYILFDRKYEGALRSAGIQLQLTPVTVTDELRKRVWDNYLEATIKHNASADEVTHTTPPGLTIARFGEASVFVSDELKNMLQQVDGQDLDFSLGLSHFAS</sequence>